<organism evidence="3 4">
    <name type="scientific">Saccharothrix coeruleofusca</name>
    <dbReference type="NCBI Taxonomy" id="33919"/>
    <lineage>
        <taxon>Bacteria</taxon>
        <taxon>Bacillati</taxon>
        <taxon>Actinomycetota</taxon>
        <taxon>Actinomycetes</taxon>
        <taxon>Pseudonocardiales</taxon>
        <taxon>Pseudonocardiaceae</taxon>
        <taxon>Saccharothrix</taxon>
    </lineage>
</organism>
<accession>A0A918ECR1</accession>
<evidence type="ECO:0000256" key="2">
    <source>
        <dbReference type="SAM" id="Phobius"/>
    </source>
</evidence>
<reference evidence="3" key="1">
    <citation type="journal article" date="2014" name="Int. J. Syst. Evol. Microbiol.">
        <title>Complete genome sequence of Corynebacterium casei LMG S-19264T (=DSM 44701T), isolated from a smear-ripened cheese.</title>
        <authorList>
            <consortium name="US DOE Joint Genome Institute (JGI-PGF)"/>
            <person name="Walter F."/>
            <person name="Albersmeier A."/>
            <person name="Kalinowski J."/>
            <person name="Ruckert C."/>
        </authorList>
    </citation>
    <scope>NUCLEOTIDE SEQUENCE</scope>
    <source>
        <strain evidence="3">JCM 3313</strain>
    </source>
</reference>
<comment type="caution">
    <text evidence="3">The sequence shown here is derived from an EMBL/GenBank/DDBJ whole genome shotgun (WGS) entry which is preliminary data.</text>
</comment>
<feature type="compositionally biased region" description="Basic and acidic residues" evidence="1">
    <location>
        <begin position="149"/>
        <end position="163"/>
    </location>
</feature>
<keyword evidence="2" id="KW-1133">Transmembrane helix</keyword>
<dbReference type="RefSeq" id="WP_189221482.1">
    <property type="nucleotide sequence ID" value="NZ_BMRG01000001.1"/>
</dbReference>
<reference evidence="3" key="2">
    <citation type="submission" date="2020-09" db="EMBL/GenBank/DDBJ databases">
        <authorList>
            <person name="Sun Q."/>
            <person name="Ohkuma M."/>
        </authorList>
    </citation>
    <scope>NUCLEOTIDE SEQUENCE</scope>
    <source>
        <strain evidence="3">JCM 3313</strain>
    </source>
</reference>
<gene>
    <name evidence="3" type="ORF">GCM10010185_06530</name>
</gene>
<evidence type="ECO:0000256" key="1">
    <source>
        <dbReference type="SAM" id="MobiDB-lite"/>
    </source>
</evidence>
<dbReference type="Proteomes" id="UP000639606">
    <property type="component" value="Unassembled WGS sequence"/>
</dbReference>
<keyword evidence="4" id="KW-1185">Reference proteome</keyword>
<proteinExistence type="predicted"/>
<feature type="transmembrane region" description="Helical" evidence="2">
    <location>
        <begin position="12"/>
        <end position="33"/>
    </location>
</feature>
<keyword evidence="2" id="KW-0812">Transmembrane</keyword>
<feature type="region of interest" description="Disordered" evidence="1">
    <location>
        <begin position="149"/>
        <end position="172"/>
    </location>
</feature>
<keyword evidence="2" id="KW-0472">Membrane</keyword>
<name>A0A918ECR1_9PSEU</name>
<evidence type="ECO:0000313" key="3">
    <source>
        <dbReference type="EMBL" id="GGP37855.1"/>
    </source>
</evidence>
<dbReference type="AlphaFoldDB" id="A0A918ECR1"/>
<dbReference type="EMBL" id="BMRG01000001">
    <property type="protein sequence ID" value="GGP37855.1"/>
    <property type="molecule type" value="Genomic_DNA"/>
</dbReference>
<protein>
    <submittedName>
        <fullName evidence="3">Uncharacterized protein</fullName>
    </submittedName>
</protein>
<evidence type="ECO:0000313" key="4">
    <source>
        <dbReference type="Proteomes" id="UP000639606"/>
    </source>
</evidence>
<sequence>MEQARTPARAPVAGTLLIVVAFAAAAVGAWVAWGGVPLPATARNLPATGEAGRLAADPLALADFDAGTEDYSHVRGFPDVRALDFLSPAEVRAYEAAGAGAARMTVASRRPEGRVLAVVVKVADRAAALRAADELDGLQSRFGLQRRDPEQGVHRITEVDPARGGDAGARPTARAHYTHADLVVRVELNARTSADLARFGALVAKQLTALPADG</sequence>